<dbReference type="EMBL" id="KQ434822">
    <property type="protein sequence ID" value="KZC07196.1"/>
    <property type="molecule type" value="Genomic_DNA"/>
</dbReference>
<feature type="region of interest" description="Disordered" evidence="1">
    <location>
        <begin position="22"/>
        <end position="101"/>
    </location>
</feature>
<keyword evidence="3" id="KW-1185">Reference proteome</keyword>
<name>A0A154P5J2_DUFNO</name>
<sequence length="118" mass="13164">MKHAGNDGKRTCPVQVEIPGMDFARPSKKHPSPQSVSICPSVRHTDQRSGGAFQRNRFNTKEASFHTRRGTGLSGLSCAERGRETQPQTPRDGESRLMRDPQPLLDIVLHIMQQSDTK</sequence>
<reference evidence="2 3" key="1">
    <citation type="submission" date="2015-07" db="EMBL/GenBank/DDBJ databases">
        <title>The genome of Dufourea novaeangliae.</title>
        <authorList>
            <person name="Pan H."/>
            <person name="Kapheim K."/>
        </authorList>
    </citation>
    <scope>NUCLEOTIDE SEQUENCE [LARGE SCALE GENOMIC DNA]</scope>
    <source>
        <strain evidence="2">0120121106</strain>
        <tissue evidence="2">Whole body</tissue>
    </source>
</reference>
<protein>
    <submittedName>
        <fullName evidence="2">Uncharacterized protein</fullName>
    </submittedName>
</protein>
<evidence type="ECO:0000313" key="3">
    <source>
        <dbReference type="Proteomes" id="UP000076502"/>
    </source>
</evidence>
<proteinExistence type="predicted"/>
<organism evidence="2 3">
    <name type="scientific">Dufourea novaeangliae</name>
    <name type="common">Sweat bee</name>
    <dbReference type="NCBI Taxonomy" id="178035"/>
    <lineage>
        <taxon>Eukaryota</taxon>
        <taxon>Metazoa</taxon>
        <taxon>Ecdysozoa</taxon>
        <taxon>Arthropoda</taxon>
        <taxon>Hexapoda</taxon>
        <taxon>Insecta</taxon>
        <taxon>Pterygota</taxon>
        <taxon>Neoptera</taxon>
        <taxon>Endopterygota</taxon>
        <taxon>Hymenoptera</taxon>
        <taxon>Apocrita</taxon>
        <taxon>Aculeata</taxon>
        <taxon>Apoidea</taxon>
        <taxon>Anthophila</taxon>
        <taxon>Halictidae</taxon>
        <taxon>Rophitinae</taxon>
        <taxon>Dufourea</taxon>
    </lineage>
</organism>
<gene>
    <name evidence="2" type="ORF">WN55_08578</name>
</gene>
<dbReference type="Proteomes" id="UP000076502">
    <property type="component" value="Unassembled WGS sequence"/>
</dbReference>
<evidence type="ECO:0000313" key="2">
    <source>
        <dbReference type="EMBL" id="KZC07196.1"/>
    </source>
</evidence>
<evidence type="ECO:0000256" key="1">
    <source>
        <dbReference type="SAM" id="MobiDB-lite"/>
    </source>
</evidence>
<dbReference type="AlphaFoldDB" id="A0A154P5J2"/>
<accession>A0A154P5J2</accession>